<feature type="region of interest" description="Disordered" evidence="4">
    <location>
        <begin position="735"/>
        <end position="797"/>
    </location>
</feature>
<feature type="repeat" description="ANK" evidence="3">
    <location>
        <begin position="182"/>
        <end position="214"/>
    </location>
</feature>
<feature type="repeat" description="ANK" evidence="3">
    <location>
        <begin position="436"/>
        <end position="468"/>
    </location>
</feature>
<evidence type="ECO:0000256" key="1">
    <source>
        <dbReference type="ARBA" id="ARBA00022737"/>
    </source>
</evidence>
<dbReference type="EnsemblMetazoa" id="GAUT039609-RA">
    <property type="protein sequence ID" value="GAUT039609-PA"/>
    <property type="gene ID" value="GAUT039609"/>
</dbReference>
<organism evidence="5 6">
    <name type="scientific">Glossina austeni</name>
    <name type="common">Savannah tsetse fly</name>
    <dbReference type="NCBI Taxonomy" id="7395"/>
    <lineage>
        <taxon>Eukaryota</taxon>
        <taxon>Metazoa</taxon>
        <taxon>Ecdysozoa</taxon>
        <taxon>Arthropoda</taxon>
        <taxon>Hexapoda</taxon>
        <taxon>Insecta</taxon>
        <taxon>Pterygota</taxon>
        <taxon>Neoptera</taxon>
        <taxon>Endopterygota</taxon>
        <taxon>Diptera</taxon>
        <taxon>Brachycera</taxon>
        <taxon>Muscomorpha</taxon>
        <taxon>Hippoboscoidea</taxon>
        <taxon>Glossinidae</taxon>
        <taxon>Glossina</taxon>
    </lineage>
</organism>
<evidence type="ECO:0000256" key="3">
    <source>
        <dbReference type="PROSITE-ProRule" id="PRU00023"/>
    </source>
</evidence>
<feature type="repeat" description="ANK" evidence="3">
    <location>
        <begin position="8"/>
        <end position="40"/>
    </location>
</feature>
<dbReference type="PROSITE" id="PS50297">
    <property type="entry name" value="ANK_REP_REGION"/>
    <property type="match status" value="7"/>
</dbReference>
<name>A0A1A9VK18_GLOAU</name>
<dbReference type="PANTHER" id="PTHR24198:SF165">
    <property type="entry name" value="ANKYRIN REPEAT-CONTAINING PROTEIN-RELATED"/>
    <property type="match status" value="1"/>
</dbReference>
<keyword evidence="2 3" id="KW-0040">ANK repeat</keyword>
<dbReference type="SMART" id="SM00248">
    <property type="entry name" value="ANK"/>
    <property type="match status" value="17"/>
</dbReference>
<feature type="compositionally biased region" description="Low complexity" evidence="4">
    <location>
        <begin position="831"/>
        <end position="847"/>
    </location>
</feature>
<feature type="compositionally biased region" description="Basic and acidic residues" evidence="4">
    <location>
        <begin position="738"/>
        <end position="753"/>
    </location>
</feature>
<dbReference type="GO" id="GO:0005737">
    <property type="term" value="C:cytoplasm"/>
    <property type="evidence" value="ECO:0007669"/>
    <property type="project" value="TreeGrafter"/>
</dbReference>
<dbReference type="InterPro" id="IPR002110">
    <property type="entry name" value="Ankyrin_rpt"/>
</dbReference>
<dbReference type="Pfam" id="PF12796">
    <property type="entry name" value="Ank_2"/>
    <property type="match status" value="6"/>
</dbReference>
<dbReference type="InterPro" id="IPR036770">
    <property type="entry name" value="Ankyrin_rpt-contain_sf"/>
</dbReference>
<feature type="repeat" description="ANK" evidence="3">
    <location>
        <begin position="546"/>
        <end position="579"/>
    </location>
</feature>
<dbReference type="SUPFAM" id="SSF48403">
    <property type="entry name" value="Ankyrin repeat"/>
    <property type="match status" value="3"/>
</dbReference>
<sequence>MSDLNDRDIDAELLEAAKKGDINEVRRLISEGADVNAYDGSQDNSLYWAVKNDHSYIAKVLLDNGATFIAYESSRERHVLSKYEKVEAEHCKVSLHLAARLGDLKAVKDLLKKEAHTNVNAQNDKGQTPFDLAVDEEIKDLLQSVKEANDKLLEAAKSGNIGDIENLLNEEGKAQVNATDQYGATPLHLAAENGHTDIVNALLNEGADVNAKAVIDITPLLFAAQNGHEGVVKVLLTAKEIDVNTYPQALYFAAKDGHEGVVKALLTTEIDVKTLSKELVLAAQNGHEGVVKVLLTAEIDVNEYFRALFLAAQNGHEGVVKVLLTTEKVDVAAKDDRGKTLLHWAAEKGYTDIVNTLLGKGADVNAKDNYGETPIYLALQYGHVDVAKVLSEAKGININIADKNGKIPLDWAIDNKYDIVQSLLSKLADVNLADEGGRTLLHWAAERGYVEIVNTLLGKGANVNAKNDKRETPLYLAVESVRVDVVKALIKEGADVNKARGFTNLNDETYALLKNAALLEAAKNDDVDEVTRLISSGANVNVQDKDGRTPLHLAAANGHTKIVSALIKREGINVYAEDNKNNAPLDLARQNDYKEVVKVLEQAQKDIEALCSVVKNGNAQEVETLLQELLKRLLDDLPSIGANVNIVGEDGKTPLHLAVLLNKTEMVKILIDYSKNVNIVDEDGKTPLHLAAANDHKEVVEVLLKAEGINVNAVDEDGKTPLDLTTNEEIKTLLQNAEKTDLVDESSTDSKGDQEEDAGTQQKEKQEDNAQPGSDITEQEADKTVNSGSETQTEEQPSSFFGSLFSILMKPFSLIASFFGGFFSWLFGSDEPMQSSSESEQPVVLELPSDSGGNDII</sequence>
<feature type="repeat" description="ANK" evidence="3">
    <location>
        <begin position="370"/>
        <end position="403"/>
    </location>
</feature>
<protein>
    <submittedName>
        <fullName evidence="5">ANK_REP_REGION domain-containing protein</fullName>
    </submittedName>
</protein>
<feature type="repeat" description="ANK" evidence="3">
    <location>
        <begin position="650"/>
        <end position="682"/>
    </location>
</feature>
<feature type="compositionally biased region" description="Polar residues" evidence="4">
    <location>
        <begin position="784"/>
        <end position="797"/>
    </location>
</feature>
<keyword evidence="6" id="KW-1185">Reference proteome</keyword>
<reference evidence="5" key="1">
    <citation type="submission" date="2020-05" db="UniProtKB">
        <authorList>
            <consortium name="EnsemblMetazoa"/>
        </authorList>
    </citation>
    <scope>IDENTIFICATION</scope>
    <source>
        <strain evidence="5">TTRI</strain>
    </source>
</reference>
<feature type="repeat" description="ANK" evidence="3">
    <location>
        <begin position="90"/>
        <end position="122"/>
    </location>
</feature>
<feature type="repeat" description="ANK" evidence="3">
    <location>
        <begin position="469"/>
        <end position="501"/>
    </location>
</feature>
<dbReference type="PROSITE" id="PS50088">
    <property type="entry name" value="ANK_REPEAT"/>
    <property type="match status" value="11"/>
</dbReference>
<feature type="repeat" description="ANK" evidence="3">
    <location>
        <begin position="683"/>
        <end position="716"/>
    </location>
</feature>
<dbReference type="AlphaFoldDB" id="A0A1A9VK18"/>
<feature type="repeat" description="ANK" evidence="3">
    <location>
        <begin position="337"/>
        <end position="369"/>
    </location>
</feature>
<dbReference type="Gene3D" id="1.25.40.20">
    <property type="entry name" value="Ankyrin repeat-containing domain"/>
    <property type="match status" value="8"/>
</dbReference>
<evidence type="ECO:0000313" key="6">
    <source>
        <dbReference type="Proteomes" id="UP000078200"/>
    </source>
</evidence>
<feature type="region of interest" description="Disordered" evidence="4">
    <location>
        <begin position="831"/>
        <end position="857"/>
    </location>
</feature>
<dbReference type="STRING" id="7395.A0A1A9VK18"/>
<accession>A0A1A9VK18</accession>
<evidence type="ECO:0000256" key="2">
    <source>
        <dbReference type="ARBA" id="ARBA00023043"/>
    </source>
</evidence>
<dbReference type="Proteomes" id="UP000078200">
    <property type="component" value="Unassembled WGS sequence"/>
</dbReference>
<evidence type="ECO:0000313" key="5">
    <source>
        <dbReference type="EnsemblMetazoa" id="GAUT039609-PA"/>
    </source>
</evidence>
<feature type="repeat" description="ANK" evidence="3">
    <location>
        <begin position="513"/>
        <end position="545"/>
    </location>
</feature>
<dbReference type="PANTHER" id="PTHR24198">
    <property type="entry name" value="ANKYRIN REPEAT AND PROTEIN KINASE DOMAIN-CONTAINING PROTEIN"/>
    <property type="match status" value="1"/>
</dbReference>
<proteinExistence type="predicted"/>
<evidence type="ECO:0000256" key="4">
    <source>
        <dbReference type="SAM" id="MobiDB-lite"/>
    </source>
</evidence>
<dbReference type="VEuPathDB" id="VectorBase:GAUT039609"/>
<keyword evidence="1" id="KW-0677">Repeat</keyword>
<dbReference type="PRINTS" id="PR01415">
    <property type="entry name" value="ANKYRIN"/>
</dbReference>
<dbReference type="Pfam" id="PF00023">
    <property type="entry name" value="Ank"/>
    <property type="match status" value="2"/>
</dbReference>